<protein>
    <recommendedName>
        <fullName evidence="1">Poly-beta-hydroxybutyrate polymerase N-terminal domain-containing protein</fullName>
    </recommendedName>
</protein>
<feature type="domain" description="Poly-beta-hydroxybutyrate polymerase N-terminal" evidence="1">
    <location>
        <begin position="39"/>
        <end position="95"/>
    </location>
</feature>
<gene>
    <name evidence="2" type="ORF">O0235_01950</name>
</gene>
<accession>A0ABY7M778</accession>
<dbReference type="Proteomes" id="UP001212803">
    <property type="component" value="Chromosome"/>
</dbReference>
<name>A0ABY7M778_9CHLR</name>
<evidence type="ECO:0000259" key="1">
    <source>
        <dbReference type="Pfam" id="PF07167"/>
    </source>
</evidence>
<evidence type="ECO:0000313" key="2">
    <source>
        <dbReference type="EMBL" id="WBL36361.1"/>
    </source>
</evidence>
<organism evidence="2 3">
    <name type="scientific">Tepidiforma flava</name>
    <dbReference type="NCBI Taxonomy" id="3004094"/>
    <lineage>
        <taxon>Bacteria</taxon>
        <taxon>Bacillati</taxon>
        <taxon>Chloroflexota</taxon>
        <taxon>Tepidiformia</taxon>
        <taxon>Tepidiformales</taxon>
        <taxon>Tepidiformaceae</taxon>
        <taxon>Tepidiforma</taxon>
    </lineage>
</organism>
<keyword evidence="3" id="KW-1185">Reference proteome</keyword>
<dbReference type="PANTHER" id="PTHR36837">
    <property type="entry name" value="POLY(3-HYDROXYALKANOATE) POLYMERASE SUBUNIT PHAC"/>
    <property type="match status" value="1"/>
</dbReference>
<dbReference type="InterPro" id="IPR010941">
    <property type="entry name" value="PhaC_N"/>
</dbReference>
<evidence type="ECO:0000313" key="3">
    <source>
        <dbReference type="Proteomes" id="UP001212803"/>
    </source>
</evidence>
<reference evidence="2 3" key="1">
    <citation type="journal article" date="2023" name="ISME J.">
        <title>Thermophilic Dehalococcoidia with unusual traits shed light on an unexpected past.</title>
        <authorList>
            <person name="Palmer M."/>
            <person name="Covington J.K."/>
            <person name="Zhou E.M."/>
            <person name="Thomas S.C."/>
            <person name="Habib N."/>
            <person name="Seymour C.O."/>
            <person name="Lai D."/>
            <person name="Johnston J."/>
            <person name="Hashimi A."/>
            <person name="Jiao J.Y."/>
            <person name="Muok A.R."/>
            <person name="Liu L."/>
            <person name="Xian W.D."/>
            <person name="Zhi X.Y."/>
            <person name="Li M.M."/>
            <person name="Silva L.P."/>
            <person name="Bowen B.P."/>
            <person name="Louie K."/>
            <person name="Briegel A."/>
            <person name="Pett-Ridge J."/>
            <person name="Weber P.K."/>
            <person name="Tocheva E.I."/>
            <person name="Woyke T."/>
            <person name="Northen T.R."/>
            <person name="Mayali X."/>
            <person name="Li W.J."/>
            <person name="Hedlund B.P."/>
        </authorList>
    </citation>
    <scope>NUCLEOTIDE SEQUENCE [LARGE SCALE GENOMIC DNA]</scope>
    <source>
        <strain evidence="2 3">YIM 72310</strain>
    </source>
</reference>
<sequence length="166" mass="18436">MTAPAGDASLEARVRMEIERAIQRSIKGLEYISTGDPAVGLTPKDVIHSRGTLKLYHYRPQADEVYRVPVMLVMSLVSKPYIPDLAPGQSLVEFLVKRGFDVYMIDWGCRGRRMRGCGSKTTCSTSSRTVWSGCSRTRASARFRSSATAWAGSFRRCTPRSIPTGR</sequence>
<proteinExistence type="predicted"/>
<dbReference type="PANTHER" id="PTHR36837:SF2">
    <property type="entry name" value="POLY(3-HYDROXYALKANOATE) POLYMERASE SUBUNIT PHAC"/>
    <property type="match status" value="1"/>
</dbReference>
<dbReference type="Pfam" id="PF07167">
    <property type="entry name" value="PhaC_N"/>
    <property type="match status" value="1"/>
</dbReference>
<dbReference type="InterPro" id="IPR051321">
    <property type="entry name" value="PHA/PHB_synthase"/>
</dbReference>
<dbReference type="EMBL" id="CP115149">
    <property type="protein sequence ID" value="WBL36361.1"/>
    <property type="molecule type" value="Genomic_DNA"/>
</dbReference>